<gene>
    <name evidence="1" type="ORF">GmarT_31740</name>
</gene>
<dbReference type="Proteomes" id="UP000322887">
    <property type="component" value="Chromosome"/>
</dbReference>
<evidence type="ECO:0000313" key="1">
    <source>
        <dbReference type="EMBL" id="QEG17294.1"/>
    </source>
</evidence>
<evidence type="ECO:0008006" key="3">
    <source>
        <dbReference type="Google" id="ProtNLM"/>
    </source>
</evidence>
<protein>
    <recommendedName>
        <fullName evidence="3">Transcription factor zinc-finger domain-containing protein</fullName>
    </recommendedName>
</protein>
<dbReference type="EMBL" id="CP042910">
    <property type="protein sequence ID" value="QEG17294.1"/>
    <property type="molecule type" value="Genomic_DNA"/>
</dbReference>
<sequence>MFDPDDLINFELCFPGSLTGETELECPYCRVLLTVPVNDPMGEDSFACCECSGVFDVNWAEGSVKYQRPTE</sequence>
<reference evidence="1 2" key="1">
    <citation type="submission" date="2019-08" db="EMBL/GenBank/DDBJ databases">
        <title>Deep-cultivation of Planctomycetes and their phenomic and genomic characterization uncovers novel biology.</title>
        <authorList>
            <person name="Wiegand S."/>
            <person name="Jogler M."/>
            <person name="Boedeker C."/>
            <person name="Pinto D."/>
            <person name="Vollmers J."/>
            <person name="Rivas-Marin E."/>
            <person name="Kohn T."/>
            <person name="Peeters S.H."/>
            <person name="Heuer A."/>
            <person name="Rast P."/>
            <person name="Oberbeckmann S."/>
            <person name="Bunk B."/>
            <person name="Jeske O."/>
            <person name="Meyerdierks A."/>
            <person name="Storesund J.E."/>
            <person name="Kallscheuer N."/>
            <person name="Luecker S."/>
            <person name="Lage O.M."/>
            <person name="Pohl T."/>
            <person name="Merkel B.J."/>
            <person name="Hornburger P."/>
            <person name="Mueller R.-W."/>
            <person name="Bruemmer F."/>
            <person name="Labrenz M."/>
            <person name="Spormann A.M."/>
            <person name="Op den Camp H."/>
            <person name="Overmann J."/>
            <person name="Amann R."/>
            <person name="Jetten M.S.M."/>
            <person name="Mascher T."/>
            <person name="Medema M.H."/>
            <person name="Devos D.P."/>
            <person name="Kaster A.-K."/>
            <person name="Ovreas L."/>
            <person name="Rohde M."/>
            <person name="Galperin M.Y."/>
            <person name="Jogler C."/>
        </authorList>
    </citation>
    <scope>NUCLEOTIDE SEQUENCE [LARGE SCALE GENOMIC DNA]</scope>
    <source>
        <strain evidence="1 2">DSM 8797</strain>
    </source>
</reference>
<name>A0ABX5YNI2_9PLAN</name>
<evidence type="ECO:0000313" key="2">
    <source>
        <dbReference type="Proteomes" id="UP000322887"/>
    </source>
</evidence>
<proteinExistence type="predicted"/>
<dbReference type="RefSeq" id="WP_002643636.1">
    <property type="nucleotide sequence ID" value="NZ_CP042910.1"/>
</dbReference>
<accession>A0ABX5YNI2</accession>
<keyword evidence="2" id="KW-1185">Reference proteome</keyword>
<organism evidence="1 2">
    <name type="scientific">Gimesia maris</name>
    <dbReference type="NCBI Taxonomy" id="122"/>
    <lineage>
        <taxon>Bacteria</taxon>
        <taxon>Pseudomonadati</taxon>
        <taxon>Planctomycetota</taxon>
        <taxon>Planctomycetia</taxon>
        <taxon>Planctomycetales</taxon>
        <taxon>Planctomycetaceae</taxon>
        <taxon>Gimesia</taxon>
    </lineage>
</organism>
<dbReference type="GeneID" id="98647703"/>